<reference evidence="2 3" key="1">
    <citation type="submission" date="2020-08" db="EMBL/GenBank/DDBJ databases">
        <title>Genomic Encyclopedia of Type Strains, Phase IV (KMG-IV): sequencing the most valuable type-strain genomes for metagenomic binning, comparative biology and taxonomic classification.</title>
        <authorList>
            <person name="Goeker M."/>
        </authorList>
    </citation>
    <scope>NUCLEOTIDE SEQUENCE [LARGE SCALE GENOMIC DNA]</scope>
    <source>
        <strain evidence="2 3">DSM 26723</strain>
    </source>
</reference>
<dbReference type="GO" id="GO:0016747">
    <property type="term" value="F:acyltransferase activity, transferring groups other than amino-acyl groups"/>
    <property type="evidence" value="ECO:0007669"/>
    <property type="project" value="InterPro"/>
</dbReference>
<comment type="caution">
    <text evidence="2">The sequence shown here is derived from an EMBL/GenBank/DDBJ whole genome shotgun (WGS) entry which is preliminary data.</text>
</comment>
<feature type="domain" description="N-acetyltransferase" evidence="1">
    <location>
        <begin position="1"/>
        <end position="154"/>
    </location>
</feature>
<dbReference type="PANTHER" id="PTHR43451:SF1">
    <property type="entry name" value="ACETYLTRANSFERASE"/>
    <property type="match status" value="1"/>
</dbReference>
<gene>
    <name evidence="2" type="ORF">HNQ60_003121</name>
</gene>
<keyword evidence="2" id="KW-0808">Transferase</keyword>
<dbReference type="CDD" id="cd04301">
    <property type="entry name" value="NAT_SF"/>
    <property type="match status" value="1"/>
</dbReference>
<dbReference type="SUPFAM" id="SSF55729">
    <property type="entry name" value="Acyl-CoA N-acyltransferases (Nat)"/>
    <property type="match status" value="1"/>
</dbReference>
<evidence type="ECO:0000313" key="2">
    <source>
        <dbReference type="EMBL" id="MBB6094240.1"/>
    </source>
</evidence>
<evidence type="ECO:0000313" key="3">
    <source>
        <dbReference type="Proteomes" id="UP000588068"/>
    </source>
</evidence>
<dbReference type="EC" id="2.3.1.-" evidence="2"/>
<accession>A0A841HPS2</accession>
<sequence>MKIRPYRETDTEALALLFTRAVHGLAGRDYDERQLKAWAPQPPDLDFWGTRLTTVRTLVAEENSEPVGFISYEQNGHIDLLYASPQSARQGVASALYRETEALLLSSGIRELFTEASTVARPFFESRGFQVTEEQRVELHGITFRRFGMRKVIAGHGE</sequence>
<dbReference type="Gene3D" id="3.40.630.30">
    <property type="match status" value="1"/>
</dbReference>
<keyword evidence="3" id="KW-1185">Reference proteome</keyword>
<dbReference type="InterPro" id="IPR000182">
    <property type="entry name" value="GNAT_dom"/>
</dbReference>
<dbReference type="Pfam" id="PF13673">
    <property type="entry name" value="Acetyltransf_10"/>
    <property type="match status" value="1"/>
</dbReference>
<dbReference type="PROSITE" id="PS51186">
    <property type="entry name" value="GNAT"/>
    <property type="match status" value="1"/>
</dbReference>
<organism evidence="2 3">
    <name type="scientific">Povalibacter uvarum</name>
    <dbReference type="NCBI Taxonomy" id="732238"/>
    <lineage>
        <taxon>Bacteria</taxon>
        <taxon>Pseudomonadati</taxon>
        <taxon>Pseudomonadota</taxon>
        <taxon>Gammaproteobacteria</taxon>
        <taxon>Steroidobacterales</taxon>
        <taxon>Steroidobacteraceae</taxon>
        <taxon>Povalibacter</taxon>
    </lineage>
</organism>
<dbReference type="AlphaFoldDB" id="A0A841HPS2"/>
<evidence type="ECO:0000259" key="1">
    <source>
        <dbReference type="PROSITE" id="PS51186"/>
    </source>
</evidence>
<protein>
    <submittedName>
        <fullName evidence="2">Putative acetyltransferase</fullName>
        <ecNumber evidence="2">2.3.1.-</ecNumber>
    </submittedName>
</protein>
<dbReference type="Proteomes" id="UP000588068">
    <property type="component" value="Unassembled WGS sequence"/>
</dbReference>
<dbReference type="InterPro" id="IPR016181">
    <property type="entry name" value="Acyl_CoA_acyltransferase"/>
</dbReference>
<dbReference type="RefSeq" id="WP_184333337.1">
    <property type="nucleotide sequence ID" value="NZ_JACHHZ010000003.1"/>
</dbReference>
<dbReference type="EMBL" id="JACHHZ010000003">
    <property type="protein sequence ID" value="MBB6094240.1"/>
    <property type="molecule type" value="Genomic_DNA"/>
</dbReference>
<keyword evidence="2" id="KW-0012">Acyltransferase</keyword>
<name>A0A841HPS2_9GAMM</name>
<dbReference type="InterPro" id="IPR052564">
    <property type="entry name" value="N-acetyltrans/Recomb-assoc"/>
</dbReference>
<dbReference type="PANTHER" id="PTHR43451">
    <property type="entry name" value="ACETYLTRANSFERASE (GNAT) FAMILY PROTEIN"/>
    <property type="match status" value="1"/>
</dbReference>
<proteinExistence type="predicted"/>